<evidence type="ECO:0000256" key="8">
    <source>
        <dbReference type="SAM" id="Phobius"/>
    </source>
</evidence>
<keyword evidence="10" id="KW-1185">Reference proteome</keyword>
<dbReference type="PANTHER" id="PTHR30472">
    <property type="entry name" value="FERRIC ENTEROBACTIN TRANSPORT SYSTEM PERMEASE PROTEIN"/>
    <property type="match status" value="1"/>
</dbReference>
<keyword evidence="7 8" id="KW-0472">Membrane</keyword>
<feature type="transmembrane region" description="Helical" evidence="8">
    <location>
        <begin position="47"/>
        <end position="69"/>
    </location>
</feature>
<comment type="caution">
    <text evidence="9">The sequence shown here is derived from an EMBL/GenBank/DDBJ whole genome shotgun (WGS) entry which is preliminary data.</text>
</comment>
<dbReference type="SUPFAM" id="SSF81345">
    <property type="entry name" value="ABC transporter involved in vitamin B12 uptake, BtuC"/>
    <property type="match status" value="1"/>
</dbReference>
<organism evidence="9 10">
    <name type="scientific">Helicobacter marmotae</name>
    <dbReference type="NCBI Taxonomy" id="152490"/>
    <lineage>
        <taxon>Bacteria</taxon>
        <taxon>Pseudomonadati</taxon>
        <taxon>Campylobacterota</taxon>
        <taxon>Epsilonproteobacteria</taxon>
        <taxon>Campylobacterales</taxon>
        <taxon>Helicobacteraceae</taxon>
        <taxon>Helicobacter</taxon>
    </lineage>
</organism>
<proteinExistence type="inferred from homology"/>
<dbReference type="GO" id="GO:0022857">
    <property type="term" value="F:transmembrane transporter activity"/>
    <property type="evidence" value="ECO:0007669"/>
    <property type="project" value="InterPro"/>
</dbReference>
<evidence type="ECO:0000256" key="3">
    <source>
        <dbReference type="ARBA" id="ARBA00022448"/>
    </source>
</evidence>
<comment type="subcellular location">
    <subcellularLocation>
        <location evidence="1">Cell membrane</location>
        <topology evidence="1">Multi-pass membrane protein</topology>
    </subcellularLocation>
</comment>
<feature type="transmembrane region" description="Helical" evidence="8">
    <location>
        <begin position="129"/>
        <end position="150"/>
    </location>
</feature>
<sequence>MYIFVICISMLIGDEIWSISRLFGVLFGAEAADIDKSILFDVRLPRIVMAILIGMLLSSSGCVTQSVFANPIADPYIIGIASAATFGAVVAYVLGLADFYFGIFGFVFCCAFAFVIFKLNSYANITTLLIVGIAISSFLGAFTSLLIYYIGEDSFKIVAWLMGYLGLSSWDKVVLLFIPLVLCMSYFYIHRHELNIILSGDDEARNLGVDSPKLKRNLLIVSSFSVAFSVAFSGLIGFVGLVIPHIVRLWIKDYNNALVLPLSTALGGVFLLCCDDIARSIVNVEIPIGIITAFFGAPLFLYLALCTRRSL</sequence>
<dbReference type="Gene3D" id="1.10.3470.10">
    <property type="entry name" value="ABC transporter involved in vitamin B12 uptake, BtuC"/>
    <property type="match status" value="1"/>
</dbReference>
<dbReference type="Proteomes" id="UP000256599">
    <property type="component" value="Unassembled WGS sequence"/>
</dbReference>
<evidence type="ECO:0000256" key="7">
    <source>
        <dbReference type="ARBA" id="ARBA00023136"/>
    </source>
</evidence>
<feature type="transmembrane region" description="Helical" evidence="8">
    <location>
        <begin position="99"/>
        <end position="117"/>
    </location>
</feature>
<protein>
    <submittedName>
        <fullName evidence="9">Iron ABC transporter permease</fullName>
    </submittedName>
</protein>
<dbReference type="Pfam" id="PF01032">
    <property type="entry name" value="FecCD"/>
    <property type="match status" value="1"/>
</dbReference>
<dbReference type="CDD" id="cd06550">
    <property type="entry name" value="TM_ABC_iron-siderophores_like"/>
    <property type="match status" value="1"/>
</dbReference>
<dbReference type="GO" id="GO:0005886">
    <property type="term" value="C:plasma membrane"/>
    <property type="evidence" value="ECO:0007669"/>
    <property type="project" value="UniProtKB-SubCell"/>
</dbReference>
<name>A0A3D8I531_9HELI</name>
<dbReference type="InterPro" id="IPR000522">
    <property type="entry name" value="ABC_transptr_permease_BtuC"/>
</dbReference>
<reference evidence="9 10" key="1">
    <citation type="submission" date="2018-04" db="EMBL/GenBank/DDBJ databases">
        <title>Novel Campyloabacter and Helicobacter Species and Strains.</title>
        <authorList>
            <person name="Mannion A.J."/>
            <person name="Shen Z."/>
            <person name="Fox J.G."/>
        </authorList>
    </citation>
    <scope>NUCLEOTIDE SEQUENCE [LARGE SCALE GENOMIC DNA]</scope>
    <source>
        <strain evidence="9 10">MIT 98-6070</strain>
    </source>
</reference>
<comment type="similarity">
    <text evidence="2">Belongs to the binding-protein-dependent transport system permease family. FecCD subfamily.</text>
</comment>
<dbReference type="RefSeq" id="WP_104699974.1">
    <property type="nucleotide sequence ID" value="NZ_FZPP01000017.1"/>
</dbReference>
<dbReference type="InterPro" id="IPR037294">
    <property type="entry name" value="ABC_BtuC-like"/>
</dbReference>
<evidence type="ECO:0000256" key="1">
    <source>
        <dbReference type="ARBA" id="ARBA00004651"/>
    </source>
</evidence>
<dbReference type="AlphaFoldDB" id="A0A3D8I531"/>
<evidence type="ECO:0000313" key="9">
    <source>
        <dbReference type="EMBL" id="RDU59671.1"/>
    </source>
</evidence>
<feature type="transmembrane region" description="Helical" evidence="8">
    <location>
        <begin position="76"/>
        <end position="93"/>
    </location>
</feature>
<evidence type="ECO:0000256" key="5">
    <source>
        <dbReference type="ARBA" id="ARBA00022692"/>
    </source>
</evidence>
<dbReference type="GO" id="GO:0033214">
    <property type="term" value="P:siderophore-iron import into cell"/>
    <property type="evidence" value="ECO:0007669"/>
    <property type="project" value="TreeGrafter"/>
</dbReference>
<evidence type="ECO:0000256" key="4">
    <source>
        <dbReference type="ARBA" id="ARBA00022475"/>
    </source>
</evidence>
<keyword evidence="3" id="KW-0813">Transport</keyword>
<gene>
    <name evidence="9" type="ORF">CQA63_06080</name>
</gene>
<dbReference type="EMBL" id="NXLR01000010">
    <property type="protein sequence ID" value="RDU59671.1"/>
    <property type="molecule type" value="Genomic_DNA"/>
</dbReference>
<feature type="transmembrane region" description="Helical" evidence="8">
    <location>
        <begin position="286"/>
        <end position="305"/>
    </location>
</feature>
<evidence type="ECO:0000313" key="10">
    <source>
        <dbReference type="Proteomes" id="UP000256599"/>
    </source>
</evidence>
<evidence type="ECO:0000256" key="6">
    <source>
        <dbReference type="ARBA" id="ARBA00022989"/>
    </source>
</evidence>
<keyword evidence="6 8" id="KW-1133">Transmembrane helix</keyword>
<dbReference type="PANTHER" id="PTHR30472:SF25">
    <property type="entry name" value="ABC TRANSPORTER PERMEASE PROTEIN MJ0876-RELATED"/>
    <property type="match status" value="1"/>
</dbReference>
<feature type="transmembrane region" description="Helical" evidence="8">
    <location>
        <begin position="218"/>
        <end position="251"/>
    </location>
</feature>
<keyword evidence="5 8" id="KW-0812">Transmembrane</keyword>
<feature type="transmembrane region" description="Helical" evidence="8">
    <location>
        <begin position="170"/>
        <end position="189"/>
    </location>
</feature>
<evidence type="ECO:0000256" key="2">
    <source>
        <dbReference type="ARBA" id="ARBA00007935"/>
    </source>
</evidence>
<feature type="transmembrane region" description="Helical" evidence="8">
    <location>
        <begin position="257"/>
        <end position="274"/>
    </location>
</feature>
<accession>A0A3D8I531</accession>
<dbReference type="OrthoDB" id="9782305at2"/>
<keyword evidence="4" id="KW-1003">Cell membrane</keyword>